<evidence type="ECO:0000313" key="2">
    <source>
        <dbReference type="Proteomes" id="UP000239025"/>
    </source>
</evidence>
<name>A0A193SXS7_9PSED</name>
<sequence>MSARDRNAARYRLEGGLEFWRERWQLDGTDVVCSACQATQFAREAARPFVHVDGCAQAGDFAQHPRIELRDLLVGLPAVAV</sequence>
<gene>
    <name evidence="1" type="ORF">PL963_05320</name>
</gene>
<dbReference type="AlphaFoldDB" id="A0A193SXS7"/>
<reference evidence="2" key="1">
    <citation type="submission" date="2017-11" db="EMBL/GenBank/DDBJ databases">
        <authorList>
            <person name="Blom J."/>
        </authorList>
    </citation>
    <scope>NUCLEOTIDE SEQUENCE [LARGE SCALE GENOMIC DNA]</scope>
</reference>
<accession>A0A193SXS7</accession>
<protein>
    <submittedName>
        <fullName evidence="1">Uncharacterized protein</fullName>
    </submittedName>
</protein>
<organism evidence="1 2">
    <name type="scientific">Pseudomonas cerasi</name>
    <dbReference type="NCBI Taxonomy" id="1583341"/>
    <lineage>
        <taxon>Bacteria</taxon>
        <taxon>Pseudomonadati</taxon>
        <taxon>Pseudomonadota</taxon>
        <taxon>Gammaproteobacteria</taxon>
        <taxon>Pseudomonadales</taxon>
        <taxon>Pseudomonadaceae</taxon>
        <taxon>Pseudomonas</taxon>
    </lineage>
</organism>
<dbReference type="EMBL" id="LT963395">
    <property type="protein sequence ID" value="SOS24405.1"/>
    <property type="molecule type" value="Genomic_DNA"/>
</dbReference>
<keyword evidence="2" id="KW-1185">Reference proteome</keyword>
<dbReference type="Proteomes" id="UP000239025">
    <property type="component" value="Chromosome 1"/>
</dbReference>
<dbReference type="RefSeq" id="WP_015062119.1">
    <property type="nucleotide sequence ID" value="NZ_LT222319.1"/>
</dbReference>
<proteinExistence type="predicted"/>
<evidence type="ECO:0000313" key="1">
    <source>
        <dbReference type="EMBL" id="SOS24405.1"/>
    </source>
</evidence>